<sequence length="93" mass="11207">MDILLTQEGYDDYYRQQRKTSEINWIGKLTSFSSTRTPFKYLLYHQLIIPNRYEEAALKDFSSYIKHLIKTGEDSNELKKQSKLLFKLIFYKN</sequence>
<comment type="caution">
    <text evidence="1">The sequence shown here is derived from an EMBL/GenBank/DDBJ whole genome shotgun (WGS) entry which is preliminary data.</text>
</comment>
<gene>
    <name evidence="1" type="ORF">CLOLEP_03506</name>
</gene>
<dbReference type="Proteomes" id="UP000003490">
    <property type="component" value="Unassembled WGS sequence"/>
</dbReference>
<accession>A7VY30</accession>
<reference evidence="1 2" key="1">
    <citation type="submission" date="2007-08" db="EMBL/GenBank/DDBJ databases">
        <title>Draft genome sequence of Clostridium leptum (DSM 753).</title>
        <authorList>
            <person name="Sudarsanam P."/>
            <person name="Ley R."/>
            <person name="Guruge J."/>
            <person name="Turnbaugh P.J."/>
            <person name="Mahowald M."/>
            <person name="Liep D."/>
            <person name="Gordon J."/>
        </authorList>
    </citation>
    <scope>NUCLEOTIDE SEQUENCE [LARGE SCALE GENOMIC DNA]</scope>
    <source>
        <strain evidence="1 2">DSM 753</strain>
    </source>
</reference>
<name>A7VY30_9FIRM</name>
<protein>
    <submittedName>
        <fullName evidence="1">Uncharacterized protein</fullName>
    </submittedName>
</protein>
<proteinExistence type="predicted"/>
<dbReference type="HOGENOM" id="CLU_2394572_0_0_9"/>
<evidence type="ECO:0000313" key="2">
    <source>
        <dbReference type="Proteomes" id="UP000003490"/>
    </source>
</evidence>
<dbReference type="EMBL" id="ABCB02000021">
    <property type="protein sequence ID" value="EDO59458.1"/>
    <property type="molecule type" value="Genomic_DNA"/>
</dbReference>
<evidence type="ECO:0000313" key="1">
    <source>
        <dbReference type="EMBL" id="EDO59458.1"/>
    </source>
</evidence>
<dbReference type="AlphaFoldDB" id="A7VY30"/>
<organism evidence="1 2">
    <name type="scientific">[Clostridium] leptum DSM 753</name>
    <dbReference type="NCBI Taxonomy" id="428125"/>
    <lineage>
        <taxon>Bacteria</taxon>
        <taxon>Bacillati</taxon>
        <taxon>Bacillota</taxon>
        <taxon>Clostridia</taxon>
        <taxon>Eubacteriales</taxon>
        <taxon>Oscillospiraceae</taxon>
        <taxon>Oscillospiraceae incertae sedis</taxon>
    </lineage>
</organism>
<reference evidence="1 2" key="2">
    <citation type="submission" date="2007-08" db="EMBL/GenBank/DDBJ databases">
        <authorList>
            <person name="Fulton L."/>
            <person name="Clifton S."/>
            <person name="Fulton B."/>
            <person name="Xu J."/>
            <person name="Minx P."/>
            <person name="Pepin K.H."/>
            <person name="Johnson M."/>
            <person name="Thiruvilangam P."/>
            <person name="Bhonagiri V."/>
            <person name="Nash W.E."/>
            <person name="Wang C."/>
            <person name="Mardis E.R."/>
            <person name="Wilson R.K."/>
        </authorList>
    </citation>
    <scope>NUCLEOTIDE SEQUENCE [LARGE SCALE GENOMIC DNA]</scope>
    <source>
        <strain evidence="1 2">DSM 753</strain>
    </source>
</reference>